<keyword evidence="1 9" id="KW-0678">Repressor</keyword>
<proteinExistence type="inferred from homology"/>
<dbReference type="InterPro" id="IPR004143">
    <property type="entry name" value="BPL_LPL_catalytic"/>
</dbReference>
<dbReference type="Pfam" id="PF08279">
    <property type="entry name" value="HTH_11"/>
    <property type="match status" value="1"/>
</dbReference>
<keyword evidence="12" id="KW-1185">Reference proteome</keyword>
<dbReference type="InterPro" id="IPR008988">
    <property type="entry name" value="Transcriptional_repressor_C"/>
</dbReference>
<dbReference type="Proteomes" id="UP000743899">
    <property type="component" value="Unassembled WGS sequence"/>
</dbReference>
<dbReference type="PANTHER" id="PTHR12835">
    <property type="entry name" value="BIOTIN PROTEIN LIGASE"/>
    <property type="match status" value="1"/>
</dbReference>
<evidence type="ECO:0000256" key="9">
    <source>
        <dbReference type="HAMAP-Rule" id="MF_00978"/>
    </source>
</evidence>
<comment type="similarity">
    <text evidence="9">Belongs to the biotin--protein ligase family.</text>
</comment>
<dbReference type="Gene3D" id="2.30.30.100">
    <property type="match status" value="1"/>
</dbReference>
<dbReference type="NCBIfam" id="TIGR00121">
    <property type="entry name" value="birA_ligase"/>
    <property type="match status" value="1"/>
</dbReference>
<evidence type="ECO:0000313" key="12">
    <source>
        <dbReference type="Proteomes" id="UP000743899"/>
    </source>
</evidence>
<dbReference type="PROSITE" id="PS51733">
    <property type="entry name" value="BPL_LPL_CATALYTIC"/>
    <property type="match status" value="1"/>
</dbReference>
<evidence type="ECO:0000256" key="7">
    <source>
        <dbReference type="ARBA" id="ARBA00023163"/>
    </source>
</evidence>
<comment type="function">
    <text evidence="9">Acts both as a biotin--[acetyl-CoA-carboxylase] ligase and a repressor.</text>
</comment>
<keyword evidence="7 9" id="KW-0804">Transcription</keyword>
<evidence type="ECO:0000256" key="4">
    <source>
        <dbReference type="ARBA" id="ARBA00022840"/>
    </source>
</evidence>
<dbReference type="InterPro" id="IPR004408">
    <property type="entry name" value="Biotin_CoA_COase_ligase"/>
</dbReference>
<evidence type="ECO:0000256" key="6">
    <source>
        <dbReference type="ARBA" id="ARBA00023125"/>
    </source>
</evidence>
<dbReference type="InterPro" id="IPR036388">
    <property type="entry name" value="WH-like_DNA-bd_sf"/>
</dbReference>
<keyword evidence="2 9" id="KW-0436">Ligase</keyword>
<feature type="binding site" evidence="9">
    <location>
        <position position="118"/>
    </location>
    <ligand>
        <name>biotin</name>
        <dbReference type="ChEBI" id="CHEBI:57586"/>
    </ligand>
</feature>
<name>A0ABX0A1J9_9BACI</name>
<dbReference type="SUPFAM" id="SSF46785">
    <property type="entry name" value="Winged helix' DNA-binding domain"/>
    <property type="match status" value="1"/>
</dbReference>
<dbReference type="InterPro" id="IPR004409">
    <property type="entry name" value="Biotin_operon_repress_HTH"/>
</dbReference>
<evidence type="ECO:0000256" key="3">
    <source>
        <dbReference type="ARBA" id="ARBA00022741"/>
    </source>
</evidence>
<evidence type="ECO:0000259" key="10">
    <source>
        <dbReference type="PROSITE" id="PS51733"/>
    </source>
</evidence>
<reference evidence="11 12" key="1">
    <citation type="submission" date="2020-01" db="EMBL/GenBank/DDBJ databases">
        <title>A novel Bacillus sp. from Pasinler.</title>
        <authorList>
            <person name="Adiguzel A."/>
            <person name="Ay H."/>
            <person name="Baltaci M.O."/>
        </authorList>
    </citation>
    <scope>NUCLEOTIDE SEQUENCE [LARGE SCALE GENOMIC DNA]</scope>
    <source>
        <strain evidence="11 12">P1</strain>
    </source>
</reference>
<feature type="DNA-binding region" description="H-T-H motif" evidence="9">
    <location>
        <begin position="23"/>
        <end position="42"/>
    </location>
</feature>
<keyword evidence="4 9" id="KW-0067">ATP-binding</keyword>
<organism evidence="11 12">
    <name type="scientific">Pallidibacillus pasinlerensis</name>
    <dbReference type="NCBI Taxonomy" id="2703818"/>
    <lineage>
        <taxon>Bacteria</taxon>
        <taxon>Bacillati</taxon>
        <taxon>Bacillota</taxon>
        <taxon>Bacilli</taxon>
        <taxon>Bacillales</taxon>
        <taxon>Bacillaceae</taxon>
        <taxon>Pallidibacillus</taxon>
    </lineage>
</organism>
<dbReference type="GO" id="GO:0004077">
    <property type="term" value="F:biotin--[biotin carboxyl-carrier protein] ligase activity"/>
    <property type="evidence" value="ECO:0007669"/>
    <property type="project" value="UniProtKB-EC"/>
</dbReference>
<dbReference type="Pfam" id="PF02237">
    <property type="entry name" value="BPL_C"/>
    <property type="match status" value="1"/>
</dbReference>
<dbReference type="SUPFAM" id="SSF50037">
    <property type="entry name" value="C-terminal domain of transcriptional repressors"/>
    <property type="match status" value="1"/>
</dbReference>
<feature type="domain" description="BPL/LPL catalytic" evidence="10">
    <location>
        <begin position="71"/>
        <end position="262"/>
    </location>
</feature>
<comment type="caution">
    <text evidence="11">The sequence shown here is derived from an EMBL/GenBank/DDBJ whole genome shotgun (WGS) entry which is preliminary data.</text>
</comment>
<dbReference type="Pfam" id="PF03099">
    <property type="entry name" value="BPL_LplA_LipB"/>
    <property type="match status" value="1"/>
</dbReference>
<evidence type="ECO:0000256" key="2">
    <source>
        <dbReference type="ARBA" id="ARBA00022598"/>
    </source>
</evidence>
<dbReference type="InterPro" id="IPR036390">
    <property type="entry name" value="WH_DNA-bd_sf"/>
</dbReference>
<feature type="binding site" evidence="9">
    <location>
        <begin position="122"/>
        <end position="124"/>
    </location>
    <ligand>
        <name>biotin</name>
        <dbReference type="ChEBI" id="CHEBI:57586"/>
    </ligand>
</feature>
<keyword evidence="3 9" id="KW-0547">Nucleotide-binding</keyword>
<keyword evidence="8 9" id="KW-0092">Biotin</keyword>
<gene>
    <name evidence="9" type="primary">birA</name>
    <name evidence="11" type="ORF">GW534_01235</name>
</gene>
<keyword evidence="5 9" id="KW-0805">Transcription regulation</keyword>
<evidence type="ECO:0000313" key="11">
    <source>
        <dbReference type="EMBL" id="NCU16401.1"/>
    </source>
</evidence>
<dbReference type="InterPro" id="IPR045864">
    <property type="entry name" value="aa-tRNA-synth_II/BPL/LPL"/>
</dbReference>
<dbReference type="SUPFAM" id="SSF55681">
    <property type="entry name" value="Class II aaRS and biotin synthetases"/>
    <property type="match status" value="1"/>
</dbReference>
<comment type="caution">
    <text evidence="9">Lacks conserved residue(s) required for the propagation of feature annotation.</text>
</comment>
<dbReference type="Gene3D" id="1.10.10.10">
    <property type="entry name" value="Winged helix-like DNA-binding domain superfamily/Winged helix DNA-binding domain"/>
    <property type="match status" value="1"/>
</dbReference>
<dbReference type="InterPro" id="IPR003142">
    <property type="entry name" value="BPL_C"/>
</dbReference>
<keyword evidence="6 9" id="KW-0238">DNA-binding</keyword>
<evidence type="ECO:0000256" key="5">
    <source>
        <dbReference type="ARBA" id="ARBA00023015"/>
    </source>
</evidence>
<evidence type="ECO:0000256" key="8">
    <source>
        <dbReference type="ARBA" id="ARBA00023267"/>
    </source>
</evidence>
<dbReference type="RefSeq" id="WP_161919236.1">
    <property type="nucleotide sequence ID" value="NZ_JAACYS010000003.1"/>
</dbReference>
<dbReference type="InterPro" id="IPR013196">
    <property type="entry name" value="HTH_11"/>
</dbReference>
<dbReference type="EMBL" id="JAACYS010000003">
    <property type="protein sequence ID" value="NCU16401.1"/>
    <property type="molecule type" value="Genomic_DNA"/>
</dbReference>
<protein>
    <recommendedName>
        <fullName evidence="9">Bifunctional ligase/repressor BirA</fullName>
    </recommendedName>
    <alternativeName>
        <fullName evidence="9">Biotin--[acetyl-CoA-carboxylase] ligase</fullName>
        <ecNumber evidence="9">6.3.4.15</ecNumber>
    </alternativeName>
    <alternativeName>
        <fullName evidence="9">Biotin--protein ligase</fullName>
    </alternativeName>
    <alternativeName>
        <fullName evidence="9">Biotin-[acetyl-CoA carboxylase] synthetase</fullName>
    </alternativeName>
</protein>
<dbReference type="Gene3D" id="3.30.930.10">
    <property type="entry name" value="Bira Bifunctional Protein, Domain 2"/>
    <property type="match status" value="1"/>
</dbReference>
<evidence type="ECO:0000256" key="1">
    <source>
        <dbReference type="ARBA" id="ARBA00022491"/>
    </source>
</evidence>
<dbReference type="CDD" id="cd16442">
    <property type="entry name" value="BPL"/>
    <property type="match status" value="1"/>
</dbReference>
<dbReference type="PANTHER" id="PTHR12835:SF5">
    <property type="entry name" value="BIOTIN--PROTEIN LIGASE"/>
    <property type="match status" value="1"/>
</dbReference>
<dbReference type="EC" id="6.3.4.15" evidence="9"/>
<sequence length="326" mass="36514">MKSNVRQALLDAFKHADGEYISGEKLAQTIGCSRTAIWKHIEELKKDGFQVEAVRKKGYRLVTPSNKLSEDEIYLGLQTETIGRSVYFYESVSSTQKIAKEYAMNGANHGTLIVADEQTEGRGRMVRKWHSPKGTGIWASFILRPDIQLQHAPQLTLLTAVAVVLAIKDVTNIIPEIKWPNDILINGRKVCGILTELQAEEDRIQSVIIGIGINVNQSTENFSDDIQMIATSLKIELEQTVNRTEIIQKLCYYLEQLLNLYISEGFPPIKRLWETYAISIGKQITARTLKGTFEGLALGINDEGVLLLKQANGEIIEILSADIEIK</sequence>
<dbReference type="HAMAP" id="MF_00978">
    <property type="entry name" value="Bifunct_BirA"/>
    <property type="match status" value="1"/>
</dbReference>
<dbReference type="NCBIfam" id="TIGR00122">
    <property type="entry name" value="birA_repr_reg"/>
    <property type="match status" value="1"/>
</dbReference>
<comment type="catalytic activity">
    <reaction evidence="9">
        <text>biotin + L-lysyl-[protein] + ATP = N(6)-biotinyl-L-lysyl-[protein] + AMP + diphosphate + H(+)</text>
        <dbReference type="Rhea" id="RHEA:11756"/>
        <dbReference type="Rhea" id="RHEA-COMP:9752"/>
        <dbReference type="Rhea" id="RHEA-COMP:10505"/>
        <dbReference type="ChEBI" id="CHEBI:15378"/>
        <dbReference type="ChEBI" id="CHEBI:29969"/>
        <dbReference type="ChEBI" id="CHEBI:30616"/>
        <dbReference type="ChEBI" id="CHEBI:33019"/>
        <dbReference type="ChEBI" id="CHEBI:57586"/>
        <dbReference type="ChEBI" id="CHEBI:83144"/>
        <dbReference type="ChEBI" id="CHEBI:456215"/>
        <dbReference type="EC" id="6.3.4.15"/>
    </reaction>
</comment>
<feature type="binding site" evidence="9">
    <location>
        <position position="189"/>
    </location>
    <ligand>
        <name>biotin</name>
        <dbReference type="ChEBI" id="CHEBI:57586"/>
    </ligand>
</feature>
<accession>A0ABX0A1J9</accession>
<dbReference type="InterPro" id="IPR030855">
    <property type="entry name" value="Bifunct_BirA"/>
</dbReference>